<reference evidence="2" key="1">
    <citation type="submission" date="2022-11" db="EMBL/GenBank/DDBJ databases">
        <title>Minimal conservation of predation-associated metabolite biosynthetic gene clusters underscores biosynthetic potential of Myxococcota including descriptions for ten novel species: Archangium lansinium sp. nov., Myxococcus landrumus sp. nov., Nannocystis bai.</title>
        <authorList>
            <person name="Ahearne A."/>
            <person name="Stevens C."/>
            <person name="Dowd S."/>
        </authorList>
    </citation>
    <scope>NUCLEOTIDE SEQUENCE</scope>
    <source>
        <strain evidence="2">Fl3</strain>
    </source>
</reference>
<feature type="transmembrane region" description="Helical" evidence="1">
    <location>
        <begin position="27"/>
        <end position="48"/>
    </location>
</feature>
<evidence type="ECO:0000256" key="1">
    <source>
        <dbReference type="SAM" id="Phobius"/>
    </source>
</evidence>
<gene>
    <name evidence="2" type="ORF">O0S08_27865</name>
</gene>
<keyword evidence="1" id="KW-1133">Transmembrane helix</keyword>
<dbReference type="Proteomes" id="UP001164459">
    <property type="component" value="Chromosome"/>
</dbReference>
<dbReference type="RefSeq" id="WP_269032363.1">
    <property type="nucleotide sequence ID" value="NZ_CP114040.1"/>
</dbReference>
<sequence>MQPNLLDFVSAPTLINTVLVEDAICPLVKQAVVIPVFVAVLALILLAVRARHGGRPVWFDKLAVVTLLLLAVLTKPDRSQHLTALREADALSDPVLIHGDYLFVSATTGDATVAVGVFGRVFVFQLERSP</sequence>
<proteinExistence type="predicted"/>
<keyword evidence="3" id="KW-1185">Reference proteome</keyword>
<organism evidence="2 3">
    <name type="scientific">Nannocystis punicea</name>
    <dbReference type="NCBI Taxonomy" id="2995304"/>
    <lineage>
        <taxon>Bacteria</taxon>
        <taxon>Pseudomonadati</taxon>
        <taxon>Myxococcota</taxon>
        <taxon>Polyangia</taxon>
        <taxon>Nannocystales</taxon>
        <taxon>Nannocystaceae</taxon>
        <taxon>Nannocystis</taxon>
    </lineage>
</organism>
<feature type="transmembrane region" description="Helical" evidence="1">
    <location>
        <begin position="101"/>
        <end position="123"/>
    </location>
</feature>
<accession>A0ABY7GSU4</accession>
<evidence type="ECO:0000313" key="3">
    <source>
        <dbReference type="Proteomes" id="UP001164459"/>
    </source>
</evidence>
<keyword evidence="1" id="KW-0472">Membrane</keyword>
<feature type="transmembrane region" description="Helical" evidence="1">
    <location>
        <begin position="57"/>
        <end position="74"/>
    </location>
</feature>
<protein>
    <submittedName>
        <fullName evidence="2">Uncharacterized protein</fullName>
    </submittedName>
</protein>
<keyword evidence="1" id="KW-0812">Transmembrane</keyword>
<dbReference type="EMBL" id="CP114040">
    <property type="protein sequence ID" value="WAS90029.1"/>
    <property type="molecule type" value="Genomic_DNA"/>
</dbReference>
<name>A0ABY7GSU4_9BACT</name>
<evidence type="ECO:0000313" key="2">
    <source>
        <dbReference type="EMBL" id="WAS90029.1"/>
    </source>
</evidence>